<evidence type="ECO:0000313" key="3">
    <source>
        <dbReference type="Proteomes" id="UP000283509"/>
    </source>
</evidence>
<keyword evidence="3" id="KW-1185">Reference proteome</keyword>
<dbReference type="Proteomes" id="UP000283509">
    <property type="component" value="Unassembled WGS sequence"/>
</dbReference>
<evidence type="ECO:0000313" key="2">
    <source>
        <dbReference type="EMBL" id="ROT85027.1"/>
    </source>
</evidence>
<dbReference type="Gene3D" id="1.20.5.1230">
    <property type="entry name" value="Apolipoprotein A-I"/>
    <property type="match status" value="1"/>
</dbReference>
<reference evidence="2 3" key="2">
    <citation type="submission" date="2019-01" db="EMBL/GenBank/DDBJ databases">
        <title>The decoding of complex shrimp genome reveals the adaptation for benthos swimmer, frequently molting mechanism and breeding impact on genome.</title>
        <authorList>
            <person name="Sun Y."/>
            <person name="Gao Y."/>
            <person name="Yu Y."/>
        </authorList>
    </citation>
    <scope>NUCLEOTIDE SEQUENCE [LARGE SCALE GENOMIC DNA]</scope>
    <source>
        <tissue evidence="2">Muscle</tissue>
    </source>
</reference>
<dbReference type="SUPFAM" id="SSF47162">
    <property type="entry name" value="Apolipoprotein"/>
    <property type="match status" value="1"/>
</dbReference>
<dbReference type="AlphaFoldDB" id="A0A3R7PWL7"/>
<evidence type="ECO:0000256" key="1">
    <source>
        <dbReference type="SAM" id="MobiDB-lite"/>
    </source>
</evidence>
<feature type="region of interest" description="Disordered" evidence="1">
    <location>
        <begin position="226"/>
        <end position="335"/>
    </location>
</feature>
<dbReference type="EMBL" id="QCYY01000454">
    <property type="protein sequence ID" value="ROT85027.1"/>
    <property type="molecule type" value="Genomic_DNA"/>
</dbReference>
<feature type="compositionally biased region" description="Acidic residues" evidence="1">
    <location>
        <begin position="198"/>
        <end position="207"/>
    </location>
</feature>
<feature type="compositionally biased region" description="Basic and acidic residues" evidence="1">
    <location>
        <begin position="174"/>
        <end position="186"/>
    </location>
</feature>
<feature type="compositionally biased region" description="Polar residues" evidence="1">
    <location>
        <begin position="237"/>
        <end position="259"/>
    </location>
</feature>
<protein>
    <submittedName>
        <fullName evidence="2">Uncharacterized protein</fullName>
    </submittedName>
</protein>
<comment type="caution">
    <text evidence="2">The sequence shown here is derived from an EMBL/GenBank/DDBJ whole genome shotgun (WGS) entry which is preliminary data.</text>
</comment>
<reference evidence="2 3" key="1">
    <citation type="submission" date="2018-04" db="EMBL/GenBank/DDBJ databases">
        <authorList>
            <person name="Zhang X."/>
            <person name="Yuan J."/>
            <person name="Li F."/>
            <person name="Xiang J."/>
        </authorList>
    </citation>
    <scope>NUCLEOTIDE SEQUENCE [LARGE SCALE GENOMIC DNA]</scope>
    <source>
        <tissue evidence="2">Muscle</tissue>
    </source>
</reference>
<accession>A0A3R7PWL7</accession>
<sequence length="779" mass="85937">MFKPPEDSQFYLSSSTLQDLWQNHINAADDIPYEIVDMAPSDLVEYFLPPPDPTFVVPVMSSSSSRISPNFPGYFEGNMQMPSHTPTPVHVLPRPPLFEASGGQFRPVYTTPFYPTSPGSVHHVLQPPQVSNISAGHLPAEARTPESGNQPFVPASLTRRGDHCQLPQRARTPKHPELTEAEETRVVIRLKPGQSQEQTDDETDGYSEIDLSNGQKIRIRIAEDTDPAFSGPRIPDQAQNPQSQLPSSIENRPPQNQAPPSAKTRPPQTQPSPNRPLQTRPQQDSPQFTRPAPGRPQQSIPNPSSRFPRPRPQPSGSRKRPPQQRRPNQGVVHAGVLPVMPIVNVGVPRPADDRLSVSDLQKMKGDFESFINGMMTKGGGNMYQPNTGMSMYQANSGGNMYQSNTGTNMHQSSSGGNMYQSNQGGNKGNIFNKGMLDDLANKFNKGEMENLANKFNKEMGSLANKLNKDISGLANKFNKGMGDLSNEITPIIDDVKKKLQRLVNPLQTKVESSFDSTVGILQSFFGDVLPRDYYEKVLTSLAILAFLAFVFVRFLIMYNSLSSSVTFGFLGKTSELLNYLKESDQFQVAYELAADVYDSIEKWSEAQMGLPSGFSKLPFASSVSDYIFGEAETKEVRDPAGVEFKRKTLYFPATNETQVTDSPGSSATNSTLTLIDEAESAARLGVALVDFTWQFGRRAHPASGASCLQRPLCELNSISDRQRGVSSLAFPLFSTGVSWMARPPEDVFSLLDTLRPLWLANTDDLGEGCRRIHSCDVLQ</sequence>
<gene>
    <name evidence="2" type="ORF">C7M84_021568</name>
</gene>
<name>A0A3R7PWL7_PENVA</name>
<organism evidence="2 3">
    <name type="scientific">Penaeus vannamei</name>
    <name type="common">Whiteleg shrimp</name>
    <name type="synonym">Litopenaeus vannamei</name>
    <dbReference type="NCBI Taxonomy" id="6689"/>
    <lineage>
        <taxon>Eukaryota</taxon>
        <taxon>Metazoa</taxon>
        <taxon>Ecdysozoa</taxon>
        <taxon>Arthropoda</taxon>
        <taxon>Crustacea</taxon>
        <taxon>Multicrustacea</taxon>
        <taxon>Malacostraca</taxon>
        <taxon>Eumalacostraca</taxon>
        <taxon>Eucarida</taxon>
        <taxon>Decapoda</taxon>
        <taxon>Dendrobranchiata</taxon>
        <taxon>Penaeoidea</taxon>
        <taxon>Penaeidae</taxon>
        <taxon>Penaeus</taxon>
    </lineage>
</organism>
<feature type="compositionally biased region" description="Polar residues" evidence="1">
    <location>
        <begin position="275"/>
        <end position="288"/>
    </location>
</feature>
<feature type="region of interest" description="Disordered" evidence="1">
    <location>
        <begin position="142"/>
        <end position="211"/>
    </location>
</feature>
<proteinExistence type="predicted"/>